<dbReference type="STRING" id="471852.Tcur_0894"/>
<keyword evidence="1" id="KW-0472">Membrane</keyword>
<protein>
    <recommendedName>
        <fullName evidence="4">CinA C-terminal domain-containing protein</fullName>
    </recommendedName>
</protein>
<dbReference type="EMBL" id="CP001738">
    <property type="protein sequence ID" value="ACY96483.1"/>
    <property type="molecule type" value="Genomic_DNA"/>
</dbReference>
<proteinExistence type="predicted"/>
<sequence length="101" mass="10494">MASEGISREQELRLLGALRDALARLGLGAEISEGVAGLAIGTAIPGVYVWVFVSASGRVFTWRRGDSKHPTTDVMGAAAEIAKYVSLQNGYANGTAAITGE</sequence>
<organism evidence="2 3">
    <name type="scientific">Thermomonospora curvata (strain ATCC 19995 / DSM 43183 / JCM 3096 / KCTC 9072 / NBRC 15933 / NCIMB 10081 / Henssen B9)</name>
    <dbReference type="NCBI Taxonomy" id="471852"/>
    <lineage>
        <taxon>Bacteria</taxon>
        <taxon>Bacillati</taxon>
        <taxon>Actinomycetota</taxon>
        <taxon>Actinomycetes</taxon>
        <taxon>Streptosporangiales</taxon>
        <taxon>Thermomonosporaceae</taxon>
        <taxon>Thermomonospora</taxon>
    </lineage>
</organism>
<keyword evidence="1" id="KW-0812">Transmembrane</keyword>
<keyword evidence="3" id="KW-1185">Reference proteome</keyword>
<evidence type="ECO:0008006" key="4">
    <source>
        <dbReference type="Google" id="ProtNLM"/>
    </source>
</evidence>
<dbReference type="AlphaFoldDB" id="D1A6K8"/>
<feature type="transmembrane region" description="Helical" evidence="1">
    <location>
        <begin position="35"/>
        <end position="55"/>
    </location>
</feature>
<gene>
    <name evidence="2" type="ordered locus">Tcur_0894</name>
</gene>
<keyword evidence="1" id="KW-1133">Transmembrane helix</keyword>
<evidence type="ECO:0000313" key="2">
    <source>
        <dbReference type="EMBL" id="ACY96483.1"/>
    </source>
</evidence>
<dbReference type="RefSeq" id="WP_012851267.1">
    <property type="nucleotide sequence ID" value="NC_013510.1"/>
</dbReference>
<evidence type="ECO:0000256" key="1">
    <source>
        <dbReference type="SAM" id="Phobius"/>
    </source>
</evidence>
<name>D1A6K8_THECD</name>
<dbReference type="HOGENOM" id="CLU_2290347_0_0_11"/>
<accession>D1A6K8</accession>
<dbReference type="Proteomes" id="UP000001918">
    <property type="component" value="Chromosome"/>
</dbReference>
<dbReference type="KEGG" id="tcu:Tcur_0894"/>
<reference evidence="2 3" key="1">
    <citation type="journal article" date="2011" name="Stand. Genomic Sci.">
        <title>Complete genome sequence of Thermomonospora curvata type strain (B9).</title>
        <authorList>
            <person name="Chertkov O."/>
            <person name="Sikorski J."/>
            <person name="Nolan M."/>
            <person name="Lapidus A."/>
            <person name="Lucas S."/>
            <person name="Del Rio T.G."/>
            <person name="Tice H."/>
            <person name="Cheng J.F."/>
            <person name="Goodwin L."/>
            <person name="Pitluck S."/>
            <person name="Liolios K."/>
            <person name="Ivanova N."/>
            <person name="Mavromatis K."/>
            <person name="Mikhailova N."/>
            <person name="Ovchinnikova G."/>
            <person name="Pati A."/>
            <person name="Chen A."/>
            <person name="Palaniappan K."/>
            <person name="Djao O.D."/>
            <person name="Land M."/>
            <person name="Hauser L."/>
            <person name="Chang Y.J."/>
            <person name="Jeffries C.D."/>
            <person name="Brettin T."/>
            <person name="Han C."/>
            <person name="Detter J.C."/>
            <person name="Rohde M."/>
            <person name="Goker M."/>
            <person name="Woyke T."/>
            <person name="Bristow J."/>
            <person name="Eisen J.A."/>
            <person name="Markowitz V."/>
            <person name="Hugenholtz P."/>
            <person name="Klenk H.P."/>
            <person name="Kyrpides N.C."/>
        </authorList>
    </citation>
    <scope>NUCLEOTIDE SEQUENCE [LARGE SCALE GENOMIC DNA]</scope>
    <source>
        <strain evidence="3">ATCC 19995 / DSM 43183 / JCM 3096 / KCTC 9072 / NBRC 15933 / NCIMB 10081 / Henssen B9</strain>
    </source>
</reference>
<dbReference type="OrthoDB" id="3536792at2"/>
<evidence type="ECO:0000313" key="3">
    <source>
        <dbReference type="Proteomes" id="UP000001918"/>
    </source>
</evidence>